<comment type="caution">
    <text evidence="2">The sequence shown here is derived from an EMBL/GenBank/DDBJ whole genome shotgun (WGS) entry which is preliminary data.</text>
</comment>
<accession>A0A0W0WVD9</accession>
<dbReference type="STRING" id="45070.Lnau_1269"/>
<reference evidence="2 3" key="1">
    <citation type="submission" date="2015-11" db="EMBL/GenBank/DDBJ databases">
        <title>Genomic analysis of 38 Legionella species identifies large and diverse effector repertoires.</title>
        <authorList>
            <person name="Burstein D."/>
            <person name="Amaro F."/>
            <person name="Zusman T."/>
            <person name="Lifshitz Z."/>
            <person name="Cohen O."/>
            <person name="Gilbert J.A."/>
            <person name="Pupko T."/>
            <person name="Shuman H.A."/>
            <person name="Segal G."/>
        </authorList>
    </citation>
    <scope>NUCLEOTIDE SEQUENCE [LARGE SCALE GENOMIC DNA]</scope>
    <source>
        <strain evidence="2 3">ATCC 49506</strain>
    </source>
</reference>
<name>A0A0W0WVD9_9GAMM</name>
<dbReference type="PATRIC" id="fig|45070.6.peg.1335"/>
<proteinExistence type="predicted"/>
<evidence type="ECO:0008006" key="4">
    <source>
        <dbReference type="Google" id="ProtNLM"/>
    </source>
</evidence>
<dbReference type="PROSITE" id="PS51257">
    <property type="entry name" value="PROKAR_LIPOPROTEIN"/>
    <property type="match status" value="1"/>
</dbReference>
<feature type="chain" id="PRO_5006915867" description="Secreted protein" evidence="1">
    <location>
        <begin position="23"/>
        <end position="165"/>
    </location>
</feature>
<keyword evidence="3" id="KW-1185">Reference proteome</keyword>
<evidence type="ECO:0000313" key="3">
    <source>
        <dbReference type="Proteomes" id="UP000054725"/>
    </source>
</evidence>
<evidence type="ECO:0000256" key="1">
    <source>
        <dbReference type="SAM" id="SignalP"/>
    </source>
</evidence>
<feature type="signal peptide" evidence="1">
    <location>
        <begin position="1"/>
        <end position="22"/>
    </location>
</feature>
<dbReference type="AlphaFoldDB" id="A0A0W0WVD9"/>
<sequence>MRLFSRLISILLIYSAVISLHAATTNSSGSCPDLKGLEAIITELDVIITQEVCTKNVKPENIQWLARALLPKLMNKTFLGVEPPPFWQSITNEIITNCYTKGNLCTDKIQSNFESCLMEKFPTVIWQLGLWLAENCDALNNNIVMNWNQKKLVVKGIISAFIAKL</sequence>
<protein>
    <recommendedName>
        <fullName evidence="4">Secreted protein</fullName>
    </recommendedName>
</protein>
<evidence type="ECO:0000313" key="2">
    <source>
        <dbReference type="EMBL" id="KTD36285.1"/>
    </source>
</evidence>
<organism evidence="2 3">
    <name type="scientific">Legionella nautarum</name>
    <dbReference type="NCBI Taxonomy" id="45070"/>
    <lineage>
        <taxon>Bacteria</taxon>
        <taxon>Pseudomonadati</taxon>
        <taxon>Pseudomonadota</taxon>
        <taxon>Gammaproteobacteria</taxon>
        <taxon>Legionellales</taxon>
        <taxon>Legionellaceae</taxon>
        <taxon>Legionella</taxon>
    </lineage>
</organism>
<dbReference type="RefSeq" id="WP_058504298.1">
    <property type="nucleotide sequence ID" value="NZ_CAAAIF010000001.1"/>
</dbReference>
<dbReference type="EMBL" id="LNYO01000013">
    <property type="protein sequence ID" value="KTD36285.1"/>
    <property type="molecule type" value="Genomic_DNA"/>
</dbReference>
<keyword evidence="1" id="KW-0732">Signal</keyword>
<dbReference type="Proteomes" id="UP000054725">
    <property type="component" value="Unassembled WGS sequence"/>
</dbReference>
<gene>
    <name evidence="2" type="ORF">Lnau_1269</name>
</gene>